<organism evidence="1 2">
    <name type="scientific">Streptosporangium vulgare</name>
    <dbReference type="NCBI Taxonomy" id="46190"/>
    <lineage>
        <taxon>Bacteria</taxon>
        <taxon>Bacillati</taxon>
        <taxon>Actinomycetota</taxon>
        <taxon>Actinomycetes</taxon>
        <taxon>Streptosporangiales</taxon>
        <taxon>Streptosporangiaceae</taxon>
        <taxon>Streptosporangium</taxon>
    </lineage>
</organism>
<comment type="caution">
    <text evidence="1">The sequence shown here is derived from an EMBL/GenBank/DDBJ whole genome shotgun (WGS) entry which is preliminary data.</text>
</comment>
<dbReference type="Proteomes" id="UP001589610">
    <property type="component" value="Unassembled WGS sequence"/>
</dbReference>
<protein>
    <recommendedName>
        <fullName evidence="3">Lipoprotein</fullName>
    </recommendedName>
</protein>
<accession>A0ABV5TUJ2</accession>
<dbReference type="EMBL" id="JBHMBS010000135">
    <property type="protein sequence ID" value="MFB9682526.1"/>
    <property type="molecule type" value="Genomic_DNA"/>
</dbReference>
<dbReference type="RefSeq" id="WP_386164221.1">
    <property type="nucleotide sequence ID" value="NZ_JBHMBS010000135.1"/>
</dbReference>
<proteinExistence type="predicted"/>
<gene>
    <name evidence="1" type="ORF">ACFFRH_44325</name>
</gene>
<evidence type="ECO:0000313" key="2">
    <source>
        <dbReference type="Proteomes" id="UP001589610"/>
    </source>
</evidence>
<keyword evidence="2" id="KW-1185">Reference proteome</keyword>
<evidence type="ECO:0008006" key="3">
    <source>
        <dbReference type="Google" id="ProtNLM"/>
    </source>
</evidence>
<sequence length="170" mass="17677">MKILIALVAVLLLAIVNGCGVVRTQKAGPSASPSSLLPCPEAAGLPMPSPCVTMPSWEQKHADNERYRQRATLSPEAAAQAKPVAEALRGKFADLRERALHGEAHVAKAIRAVAPPGTNVIIRAGGARSAVVFAIELSGGCLTGFYDERESKVEVGGYINDGGCLTAPGH</sequence>
<evidence type="ECO:0000313" key="1">
    <source>
        <dbReference type="EMBL" id="MFB9682526.1"/>
    </source>
</evidence>
<name>A0ABV5TUJ2_9ACTN</name>
<reference evidence="1 2" key="1">
    <citation type="submission" date="2024-09" db="EMBL/GenBank/DDBJ databases">
        <authorList>
            <person name="Sun Q."/>
            <person name="Mori K."/>
        </authorList>
    </citation>
    <scope>NUCLEOTIDE SEQUENCE [LARGE SCALE GENOMIC DNA]</scope>
    <source>
        <strain evidence="1 2">JCM 3028</strain>
    </source>
</reference>